<organism evidence="8 9">
    <name type="scientific">Deinococcus hopiensis KR-140</name>
    <dbReference type="NCBI Taxonomy" id="695939"/>
    <lineage>
        <taxon>Bacteria</taxon>
        <taxon>Thermotogati</taxon>
        <taxon>Deinococcota</taxon>
        <taxon>Deinococci</taxon>
        <taxon>Deinococcales</taxon>
        <taxon>Deinococcaceae</taxon>
        <taxon>Deinococcus</taxon>
    </lineage>
</organism>
<dbReference type="STRING" id="695939.SAMN00790413_00668"/>
<evidence type="ECO:0000256" key="7">
    <source>
        <dbReference type="SAM" id="Phobius"/>
    </source>
</evidence>
<feature type="transmembrane region" description="Helical" evidence="7">
    <location>
        <begin position="9"/>
        <end position="30"/>
    </location>
</feature>
<accession>A0A1W1VAD2</accession>
<comment type="subcellular location">
    <subcellularLocation>
        <location evidence="1">Cell membrane</location>
        <topology evidence="1">Multi-pass membrane protein</topology>
    </subcellularLocation>
</comment>
<feature type="transmembrane region" description="Helical" evidence="7">
    <location>
        <begin position="143"/>
        <end position="162"/>
    </location>
</feature>
<proteinExistence type="inferred from homology"/>
<sequence>MGAKLGKYFVLYGAHGLKLFSFIILIPLFTKIFPKSLWGQVLIVQALALWLQMVIEYGFNLSATRGMARVRNDTDALSALASGVIGAKIILAVIVIVIAFFVASFVPAFHGLGNLVFWSTLFAVVQGFNPIWYFMATDQFGKYALIDFASRASYLLLCFFLIKSQGDAYKIFGVGILTGIFTCFLGYERMYRQMKFKAPSRIESIAALRDGASLFFFMAATSIYTTLNLPILGSSQPSAVVAAYGTSDRIVRATSGLLEPLNRIVYARLSYLYKNKFEDAIKFLRTAALIVILGGLILFISFEILSPLLIKIVAPSYPEAVKYIRGLLIVVPIVAINNVLGFHVMLPLGLDKAFNTIFISVSVISALAMLVLTPRFGTYGMTLVTISTEVLACLAMLYFIRSSGVLLRKTVAR</sequence>
<dbReference type="PANTHER" id="PTHR30250:SF10">
    <property type="entry name" value="LIPOPOLYSACCHARIDE BIOSYNTHESIS PROTEIN WZXC"/>
    <property type="match status" value="1"/>
</dbReference>
<name>A0A1W1VAD2_9DEIO</name>
<dbReference type="Proteomes" id="UP000192582">
    <property type="component" value="Unassembled WGS sequence"/>
</dbReference>
<dbReference type="InterPro" id="IPR002797">
    <property type="entry name" value="Polysacc_synth"/>
</dbReference>
<feature type="transmembrane region" description="Helical" evidence="7">
    <location>
        <begin position="36"/>
        <end position="55"/>
    </location>
</feature>
<feature type="transmembrane region" description="Helical" evidence="7">
    <location>
        <begin position="379"/>
        <end position="400"/>
    </location>
</feature>
<evidence type="ECO:0000256" key="5">
    <source>
        <dbReference type="ARBA" id="ARBA00022989"/>
    </source>
</evidence>
<feature type="transmembrane region" description="Helical" evidence="7">
    <location>
        <begin position="168"/>
        <end position="187"/>
    </location>
</feature>
<feature type="transmembrane region" description="Helical" evidence="7">
    <location>
        <begin position="353"/>
        <end position="373"/>
    </location>
</feature>
<keyword evidence="9" id="KW-1185">Reference proteome</keyword>
<keyword evidence="3" id="KW-1003">Cell membrane</keyword>
<evidence type="ECO:0000256" key="4">
    <source>
        <dbReference type="ARBA" id="ARBA00022692"/>
    </source>
</evidence>
<feature type="transmembrane region" description="Helical" evidence="7">
    <location>
        <begin position="76"/>
        <end position="103"/>
    </location>
</feature>
<keyword evidence="4 7" id="KW-0812">Transmembrane</keyword>
<dbReference type="InterPro" id="IPR050833">
    <property type="entry name" value="Poly_Biosynth_Transport"/>
</dbReference>
<feature type="transmembrane region" description="Helical" evidence="7">
    <location>
        <begin position="324"/>
        <end position="346"/>
    </location>
</feature>
<dbReference type="OrthoDB" id="63672at2"/>
<gene>
    <name evidence="8" type="ORF">SAMN00790413_00668</name>
</gene>
<protein>
    <submittedName>
        <fullName evidence="8">Polysaccharide transporter, PST family</fullName>
    </submittedName>
</protein>
<evidence type="ECO:0000256" key="1">
    <source>
        <dbReference type="ARBA" id="ARBA00004651"/>
    </source>
</evidence>
<dbReference type="EMBL" id="FWWU01000009">
    <property type="protein sequence ID" value="SMB90160.1"/>
    <property type="molecule type" value="Genomic_DNA"/>
</dbReference>
<evidence type="ECO:0000256" key="6">
    <source>
        <dbReference type="ARBA" id="ARBA00023136"/>
    </source>
</evidence>
<dbReference type="PANTHER" id="PTHR30250">
    <property type="entry name" value="PST FAMILY PREDICTED COLANIC ACID TRANSPORTER"/>
    <property type="match status" value="1"/>
</dbReference>
<dbReference type="Pfam" id="PF01943">
    <property type="entry name" value="Polysacc_synt"/>
    <property type="match status" value="1"/>
</dbReference>
<dbReference type="RefSeq" id="WP_084048293.1">
    <property type="nucleotide sequence ID" value="NZ_FWWU01000009.1"/>
</dbReference>
<dbReference type="GO" id="GO:0005886">
    <property type="term" value="C:plasma membrane"/>
    <property type="evidence" value="ECO:0007669"/>
    <property type="project" value="UniProtKB-SubCell"/>
</dbReference>
<comment type="similarity">
    <text evidence="2">Belongs to the polysaccharide synthase family.</text>
</comment>
<evidence type="ECO:0000256" key="2">
    <source>
        <dbReference type="ARBA" id="ARBA00007430"/>
    </source>
</evidence>
<evidence type="ECO:0000256" key="3">
    <source>
        <dbReference type="ARBA" id="ARBA00022475"/>
    </source>
</evidence>
<feature type="transmembrane region" description="Helical" evidence="7">
    <location>
        <begin position="283"/>
        <end position="304"/>
    </location>
</feature>
<keyword evidence="6 7" id="KW-0472">Membrane</keyword>
<reference evidence="8 9" key="1">
    <citation type="submission" date="2017-04" db="EMBL/GenBank/DDBJ databases">
        <authorList>
            <person name="Afonso C.L."/>
            <person name="Miller P.J."/>
            <person name="Scott M.A."/>
            <person name="Spackman E."/>
            <person name="Goraichik I."/>
            <person name="Dimitrov K.M."/>
            <person name="Suarez D.L."/>
            <person name="Swayne D.E."/>
        </authorList>
    </citation>
    <scope>NUCLEOTIDE SEQUENCE [LARGE SCALE GENOMIC DNA]</scope>
    <source>
        <strain evidence="8 9">KR-140</strain>
    </source>
</reference>
<feature type="transmembrane region" description="Helical" evidence="7">
    <location>
        <begin position="115"/>
        <end position="136"/>
    </location>
</feature>
<keyword evidence="5 7" id="KW-1133">Transmembrane helix</keyword>
<dbReference type="AlphaFoldDB" id="A0A1W1VAD2"/>
<evidence type="ECO:0000313" key="9">
    <source>
        <dbReference type="Proteomes" id="UP000192582"/>
    </source>
</evidence>
<evidence type="ECO:0000313" key="8">
    <source>
        <dbReference type="EMBL" id="SMB90160.1"/>
    </source>
</evidence>